<dbReference type="Pfam" id="PF00295">
    <property type="entry name" value="Glyco_hydro_28"/>
    <property type="match status" value="1"/>
</dbReference>
<dbReference type="EMBL" id="VEPZ02001466">
    <property type="protein sequence ID" value="KAE8671686.1"/>
    <property type="molecule type" value="Genomic_DNA"/>
</dbReference>
<protein>
    <submittedName>
        <fullName evidence="11">Polygalacturonase</fullName>
    </submittedName>
</protein>
<feature type="region of interest" description="Disordered" evidence="10">
    <location>
        <begin position="322"/>
        <end position="361"/>
    </location>
</feature>
<dbReference type="PROSITE" id="PS00502">
    <property type="entry name" value="POLYGALACTURONASE"/>
    <property type="match status" value="1"/>
</dbReference>
<evidence type="ECO:0000256" key="9">
    <source>
        <dbReference type="RuleBase" id="RU361169"/>
    </source>
</evidence>
<dbReference type="SUPFAM" id="SSF51126">
    <property type="entry name" value="Pectin lyase-like"/>
    <property type="match status" value="1"/>
</dbReference>
<accession>A0A6A2Y646</accession>
<sequence length="361" mass="40297">MHRCSHGDDCISIVSGSQHVTATNTTCGPGHGISIGSLGSNNSKALVFNVTVDGAKFSVTTNGVRIKTWQGGSGSASKITFQNIEMNNVKNPIIIDQNYCDQSNPCHEQSSAVQIENVVYNNINGTSSTEAAINFNCSSNRACQAIVLQKFNPITWPDLISSQSSWCRTTRDRKDGRRPVNISRRKRLEKLRRNAGTKKQPPAMALPVKMLILVRMVLYVVSQIPSRTPNFKPRFRRRPNSDRRFESTIVSIAGKILNSPPIVAPFTTPPRPSCSLFRFESVGVNLVRRRRRRVGRWSSQRFDRVEIELSAVQKFEPSFVSIRDSPDRSTARPNSSRPVKPRVPVFTRSKTVAERGETSNQ</sequence>
<evidence type="ECO:0000256" key="2">
    <source>
        <dbReference type="ARBA" id="ARBA00008834"/>
    </source>
</evidence>
<dbReference type="InterPro" id="IPR000743">
    <property type="entry name" value="Glyco_hydro_28"/>
</dbReference>
<comment type="caution">
    <text evidence="11">The sequence shown here is derived from an EMBL/GenBank/DDBJ whole genome shotgun (WGS) entry which is preliminary data.</text>
</comment>
<comment type="subcellular location">
    <subcellularLocation>
        <location evidence="1">Secreted</location>
        <location evidence="1">Cell wall</location>
    </subcellularLocation>
</comment>
<proteinExistence type="inferred from homology"/>
<evidence type="ECO:0000256" key="8">
    <source>
        <dbReference type="PROSITE-ProRule" id="PRU10052"/>
    </source>
</evidence>
<gene>
    <name evidence="11" type="ORF">F3Y22_tig00111941pilonHSYRG00098</name>
</gene>
<organism evidence="11 12">
    <name type="scientific">Hibiscus syriacus</name>
    <name type="common">Rose of Sharon</name>
    <dbReference type="NCBI Taxonomy" id="106335"/>
    <lineage>
        <taxon>Eukaryota</taxon>
        <taxon>Viridiplantae</taxon>
        <taxon>Streptophyta</taxon>
        <taxon>Embryophyta</taxon>
        <taxon>Tracheophyta</taxon>
        <taxon>Spermatophyta</taxon>
        <taxon>Magnoliopsida</taxon>
        <taxon>eudicotyledons</taxon>
        <taxon>Gunneridae</taxon>
        <taxon>Pentapetalae</taxon>
        <taxon>rosids</taxon>
        <taxon>malvids</taxon>
        <taxon>Malvales</taxon>
        <taxon>Malvaceae</taxon>
        <taxon>Malvoideae</taxon>
        <taxon>Hibiscus</taxon>
    </lineage>
</organism>
<evidence type="ECO:0000313" key="12">
    <source>
        <dbReference type="Proteomes" id="UP000436088"/>
    </source>
</evidence>
<dbReference type="GO" id="GO:0004650">
    <property type="term" value="F:polygalacturonase activity"/>
    <property type="evidence" value="ECO:0007669"/>
    <property type="project" value="InterPro"/>
</dbReference>
<name>A0A6A2Y646_HIBSY</name>
<reference evidence="11" key="1">
    <citation type="submission" date="2019-09" db="EMBL/GenBank/DDBJ databases">
        <title>Draft genome information of white flower Hibiscus syriacus.</title>
        <authorList>
            <person name="Kim Y.-M."/>
        </authorList>
    </citation>
    <scope>NUCLEOTIDE SEQUENCE [LARGE SCALE GENOMIC DNA]</scope>
    <source>
        <strain evidence="11">YM2019G1</strain>
    </source>
</reference>
<keyword evidence="6 9" id="KW-0326">Glycosidase</keyword>
<feature type="compositionally biased region" description="Basic and acidic residues" evidence="10">
    <location>
        <begin position="351"/>
        <end position="361"/>
    </location>
</feature>
<dbReference type="InterPro" id="IPR011050">
    <property type="entry name" value="Pectin_lyase_fold/virulence"/>
</dbReference>
<dbReference type="AlphaFoldDB" id="A0A6A2Y646"/>
<keyword evidence="4" id="KW-0964">Secreted</keyword>
<comment type="similarity">
    <text evidence="2 9">Belongs to the glycosyl hydrolase 28 family.</text>
</comment>
<dbReference type="InterPro" id="IPR012334">
    <property type="entry name" value="Pectin_lyas_fold"/>
</dbReference>
<evidence type="ECO:0000256" key="10">
    <source>
        <dbReference type="SAM" id="MobiDB-lite"/>
    </source>
</evidence>
<evidence type="ECO:0000256" key="1">
    <source>
        <dbReference type="ARBA" id="ARBA00004191"/>
    </source>
</evidence>
<evidence type="ECO:0000313" key="11">
    <source>
        <dbReference type="EMBL" id="KAE8671686.1"/>
    </source>
</evidence>
<evidence type="ECO:0000256" key="3">
    <source>
        <dbReference type="ARBA" id="ARBA00022512"/>
    </source>
</evidence>
<evidence type="ECO:0000256" key="4">
    <source>
        <dbReference type="ARBA" id="ARBA00022525"/>
    </source>
</evidence>
<dbReference type="GO" id="GO:0071555">
    <property type="term" value="P:cell wall organization"/>
    <property type="evidence" value="ECO:0007669"/>
    <property type="project" value="UniProtKB-KW"/>
</dbReference>
<evidence type="ECO:0000256" key="5">
    <source>
        <dbReference type="ARBA" id="ARBA00022801"/>
    </source>
</evidence>
<keyword evidence="12" id="KW-1185">Reference proteome</keyword>
<keyword evidence="5 9" id="KW-0378">Hydrolase</keyword>
<keyword evidence="7" id="KW-0961">Cell wall biogenesis/degradation</keyword>
<dbReference type="Proteomes" id="UP000436088">
    <property type="component" value="Unassembled WGS sequence"/>
</dbReference>
<keyword evidence="3" id="KW-0134">Cell wall</keyword>
<dbReference type="PANTHER" id="PTHR31375">
    <property type="match status" value="1"/>
</dbReference>
<evidence type="ECO:0000256" key="7">
    <source>
        <dbReference type="ARBA" id="ARBA00023316"/>
    </source>
</evidence>
<dbReference type="GO" id="GO:0005975">
    <property type="term" value="P:carbohydrate metabolic process"/>
    <property type="evidence" value="ECO:0007669"/>
    <property type="project" value="InterPro"/>
</dbReference>
<feature type="active site" evidence="8">
    <location>
        <position position="31"/>
    </location>
</feature>
<evidence type="ECO:0000256" key="6">
    <source>
        <dbReference type="ARBA" id="ARBA00023295"/>
    </source>
</evidence>
<dbReference type="Gene3D" id="2.160.20.10">
    <property type="entry name" value="Single-stranded right-handed beta-helix, Pectin lyase-like"/>
    <property type="match status" value="1"/>
</dbReference>